<evidence type="ECO:0000256" key="2">
    <source>
        <dbReference type="SAM" id="Phobius"/>
    </source>
</evidence>
<dbReference type="InterPro" id="IPR001810">
    <property type="entry name" value="F-box_dom"/>
</dbReference>
<organism evidence="4 5">
    <name type="scientific">Guyanagaster necrorhizus</name>
    <dbReference type="NCBI Taxonomy" id="856835"/>
    <lineage>
        <taxon>Eukaryota</taxon>
        <taxon>Fungi</taxon>
        <taxon>Dikarya</taxon>
        <taxon>Basidiomycota</taxon>
        <taxon>Agaricomycotina</taxon>
        <taxon>Agaricomycetes</taxon>
        <taxon>Agaricomycetidae</taxon>
        <taxon>Agaricales</taxon>
        <taxon>Marasmiineae</taxon>
        <taxon>Physalacriaceae</taxon>
        <taxon>Guyanagaster</taxon>
    </lineage>
</organism>
<keyword evidence="2" id="KW-1133">Transmembrane helix</keyword>
<feature type="transmembrane region" description="Helical" evidence="2">
    <location>
        <begin position="78"/>
        <end position="97"/>
    </location>
</feature>
<dbReference type="SUPFAM" id="SSF81383">
    <property type="entry name" value="F-box domain"/>
    <property type="match status" value="1"/>
</dbReference>
<evidence type="ECO:0000313" key="5">
    <source>
        <dbReference type="Proteomes" id="UP000812287"/>
    </source>
</evidence>
<comment type="caution">
    <text evidence="4">The sequence shown here is derived from an EMBL/GenBank/DDBJ whole genome shotgun (WGS) entry which is preliminary data.</text>
</comment>
<keyword evidence="2" id="KW-0812">Transmembrane</keyword>
<dbReference type="OrthoDB" id="2322499at2759"/>
<dbReference type="PROSITE" id="PS50181">
    <property type="entry name" value="FBOX"/>
    <property type="match status" value="1"/>
</dbReference>
<name>A0A9P7VIC3_9AGAR</name>
<accession>A0A9P7VIC3</accession>
<evidence type="ECO:0000259" key="3">
    <source>
        <dbReference type="PROSITE" id="PS50181"/>
    </source>
</evidence>
<dbReference type="EMBL" id="MU250558">
    <property type="protein sequence ID" value="KAG7441586.1"/>
    <property type="molecule type" value="Genomic_DNA"/>
</dbReference>
<dbReference type="RefSeq" id="XP_043035086.1">
    <property type="nucleotide sequence ID" value="XM_043181081.1"/>
</dbReference>
<dbReference type="CDD" id="cd09917">
    <property type="entry name" value="F-box_SF"/>
    <property type="match status" value="1"/>
</dbReference>
<dbReference type="InterPro" id="IPR036047">
    <property type="entry name" value="F-box-like_dom_sf"/>
</dbReference>
<dbReference type="GeneID" id="66103377"/>
<evidence type="ECO:0000256" key="1">
    <source>
        <dbReference type="SAM" id="MobiDB-lite"/>
    </source>
</evidence>
<keyword evidence="2" id="KW-0472">Membrane</keyword>
<gene>
    <name evidence="4" type="ORF">BT62DRAFT_474258</name>
</gene>
<evidence type="ECO:0000313" key="4">
    <source>
        <dbReference type="EMBL" id="KAG7441586.1"/>
    </source>
</evidence>
<dbReference type="Proteomes" id="UP000812287">
    <property type="component" value="Unassembled WGS sequence"/>
</dbReference>
<feature type="region of interest" description="Disordered" evidence="1">
    <location>
        <begin position="1"/>
        <end position="59"/>
    </location>
</feature>
<sequence>MPLRRSAKTAVPSKRKSLAEPQFGDEDSERYNDFEGELKLSPAKRRPTIPNMGTARKRTKITKVTESERKKTGKKRDVSLLTTMPLDILFTIFGMLFPRDLINLSRVDANFCRILTAHNVSFVWKAAREAEGVSEPLHGIPEYRWVNLLCGNSVCDFCRAKKATVDWMLRRRVCKRCLKSNLICASRITRRFPDVNDNVLSLIPLTNVGPRKKHARSGYYWISDIMDTQARMKELEVQPQRLAEFRTERKNLVEGISRDAGRCRAWTRAYARKTARESGRRRFSS</sequence>
<keyword evidence="5" id="KW-1185">Reference proteome</keyword>
<feature type="compositionally biased region" description="Basic and acidic residues" evidence="1">
    <location>
        <begin position="29"/>
        <end position="38"/>
    </location>
</feature>
<dbReference type="AlphaFoldDB" id="A0A9P7VIC3"/>
<protein>
    <recommendedName>
        <fullName evidence="3">F-box domain-containing protein</fullName>
    </recommendedName>
</protein>
<feature type="domain" description="F-box" evidence="3">
    <location>
        <begin position="78"/>
        <end position="127"/>
    </location>
</feature>
<proteinExistence type="predicted"/>
<reference evidence="4" key="1">
    <citation type="submission" date="2020-11" db="EMBL/GenBank/DDBJ databases">
        <title>Adaptations for nitrogen fixation in a non-lichenized fungal sporocarp promotes dispersal by wood-feeding termites.</title>
        <authorList>
            <consortium name="DOE Joint Genome Institute"/>
            <person name="Koch R.A."/>
            <person name="Yoon G."/>
            <person name="Arayal U."/>
            <person name="Lail K."/>
            <person name="Amirebrahimi M."/>
            <person name="Labutti K."/>
            <person name="Lipzen A."/>
            <person name="Riley R."/>
            <person name="Barry K."/>
            <person name="Henrissat B."/>
            <person name="Grigoriev I.V."/>
            <person name="Herr J.R."/>
            <person name="Aime M.C."/>
        </authorList>
    </citation>
    <scope>NUCLEOTIDE SEQUENCE</scope>
    <source>
        <strain evidence="4">MCA 3950</strain>
    </source>
</reference>